<organism evidence="2 3">
    <name type="scientific">Photobacterium marinum</name>
    <dbReference type="NCBI Taxonomy" id="1056511"/>
    <lineage>
        <taxon>Bacteria</taxon>
        <taxon>Pseudomonadati</taxon>
        <taxon>Pseudomonadota</taxon>
        <taxon>Gammaproteobacteria</taxon>
        <taxon>Vibrionales</taxon>
        <taxon>Vibrionaceae</taxon>
        <taxon>Photobacterium</taxon>
    </lineage>
</organism>
<dbReference type="InterPro" id="IPR025333">
    <property type="entry name" value="DUF4239"/>
</dbReference>
<feature type="transmembrane region" description="Helical" evidence="1">
    <location>
        <begin position="214"/>
        <end position="233"/>
    </location>
</feature>
<feature type="transmembrane region" description="Helical" evidence="1">
    <location>
        <begin position="187"/>
        <end position="208"/>
    </location>
</feature>
<gene>
    <name evidence="2" type="ORF">C942_04923</name>
</gene>
<evidence type="ECO:0008006" key="4">
    <source>
        <dbReference type="Google" id="ProtNLM"/>
    </source>
</evidence>
<protein>
    <recommendedName>
        <fullName evidence="4">DUF4239 domain-containing protein</fullName>
    </recommendedName>
</protein>
<evidence type="ECO:0000313" key="3">
    <source>
        <dbReference type="Proteomes" id="UP000011134"/>
    </source>
</evidence>
<dbReference type="Proteomes" id="UP000011134">
    <property type="component" value="Unassembled WGS sequence"/>
</dbReference>
<keyword evidence="1" id="KW-0812">Transmembrane</keyword>
<dbReference type="AlphaFoldDB" id="L8JBT4"/>
<dbReference type="EMBL" id="AMZO01000009">
    <property type="protein sequence ID" value="ELR66261.1"/>
    <property type="molecule type" value="Genomic_DNA"/>
</dbReference>
<proteinExistence type="predicted"/>
<dbReference type="Pfam" id="PF14023">
    <property type="entry name" value="Bestrophin-like"/>
    <property type="match status" value="1"/>
</dbReference>
<keyword evidence="1" id="KW-1133">Transmembrane helix</keyword>
<sequence>MYQESLIDSLSIFIILSLIFGAILLMFEFGYRLAQFFLPNKISKTITPMATGLASLLAFILAITFSMAAAKHDTRKQLVLNEANQVGTAVLRTELLDEPYRTNSRELLKKYVNLRVVEQQSERKARVNEVIRISENIQQQLWQQATAAHHKGEPAASRLYIESLNEVIDTHTERVNKGIRGRIPASIWFTLGLLTFLTIALNGIQVGSQGQDRTLVASLPFALAFSLVLTLIVELDRPVRSIIEVSQQPLIDLRDNLNK</sequence>
<reference evidence="2 3" key="1">
    <citation type="submission" date="2012-12" db="EMBL/GenBank/DDBJ databases">
        <title>Genome Assembly of Photobacterium sp. AK15.</title>
        <authorList>
            <person name="Khatri I."/>
            <person name="Vaidya B."/>
            <person name="Srinivas T.N.R."/>
            <person name="Subramanian S."/>
            <person name="Pinnaka A."/>
        </authorList>
    </citation>
    <scope>NUCLEOTIDE SEQUENCE [LARGE SCALE GENOMIC DNA]</scope>
    <source>
        <strain evidence="2 3">AK15</strain>
    </source>
</reference>
<dbReference type="OrthoDB" id="116415at2"/>
<feature type="transmembrane region" description="Helical" evidence="1">
    <location>
        <begin position="12"/>
        <end position="34"/>
    </location>
</feature>
<keyword evidence="1" id="KW-0472">Membrane</keyword>
<evidence type="ECO:0000313" key="2">
    <source>
        <dbReference type="EMBL" id="ELR66261.1"/>
    </source>
</evidence>
<accession>L8JBT4</accession>
<dbReference type="PATRIC" id="fig|1056511.3.peg.1737"/>
<dbReference type="RefSeq" id="WP_007464615.1">
    <property type="nucleotide sequence ID" value="NZ_AMZO01000009.1"/>
</dbReference>
<comment type="caution">
    <text evidence="2">The sequence shown here is derived from an EMBL/GenBank/DDBJ whole genome shotgun (WGS) entry which is preliminary data.</text>
</comment>
<name>L8JBT4_9GAMM</name>
<keyword evidence="3" id="KW-1185">Reference proteome</keyword>
<feature type="transmembrane region" description="Helical" evidence="1">
    <location>
        <begin position="46"/>
        <end position="70"/>
    </location>
</feature>
<evidence type="ECO:0000256" key="1">
    <source>
        <dbReference type="SAM" id="Phobius"/>
    </source>
</evidence>